<dbReference type="GO" id="GO:0032259">
    <property type="term" value="P:methylation"/>
    <property type="evidence" value="ECO:0007669"/>
    <property type="project" value="UniProtKB-KW"/>
</dbReference>
<dbReference type="PANTHER" id="PTHR43619">
    <property type="entry name" value="S-ADENOSYL-L-METHIONINE-DEPENDENT METHYLTRANSFERASE YKTD-RELATED"/>
    <property type="match status" value="1"/>
</dbReference>
<comment type="caution">
    <text evidence="3">The sequence shown here is derived from an EMBL/GenBank/DDBJ whole genome shotgun (WGS) entry which is preliminary data.</text>
</comment>
<evidence type="ECO:0000256" key="1">
    <source>
        <dbReference type="ARBA" id="ARBA00022603"/>
    </source>
</evidence>
<sequence>MISKEDLKLGSVERTMFITMMARARETLREDGIISDRYAVEMYEKIKDIFPTEKGDWKSETGVVVRTVILDGYIRGFIEKNPEAVCINVGAGLDTRFFRVNNEKITWYDVDLPEVIEVREKLIPHHKNKISISCDALDPRWTSEVDAGEGPVLIIMEGLLMYFEEKDVKRVIHMMQQQFPNATLVLELLSEKIVKKTDMADAVSKTGAVFQWGVSSGRDVENLNANLKFIEETNLADKMYLKMGIYKLLSKISFIKNLSNRIAVFRFV</sequence>
<name>A0A923NKS6_9FIRM</name>
<reference evidence="3" key="1">
    <citation type="submission" date="2020-08" db="EMBL/GenBank/DDBJ databases">
        <title>Genome public.</title>
        <authorList>
            <person name="Liu C."/>
            <person name="Sun Q."/>
        </authorList>
    </citation>
    <scope>NUCLEOTIDE SEQUENCE</scope>
    <source>
        <strain evidence="3">BX12</strain>
    </source>
</reference>
<proteinExistence type="predicted"/>
<dbReference type="GO" id="GO:0008168">
    <property type="term" value="F:methyltransferase activity"/>
    <property type="evidence" value="ECO:0007669"/>
    <property type="project" value="UniProtKB-KW"/>
</dbReference>
<dbReference type="PANTHER" id="PTHR43619:SF2">
    <property type="entry name" value="S-ADENOSYL-L-METHIONINE-DEPENDENT METHYLTRANSFERASES SUPERFAMILY PROTEIN"/>
    <property type="match status" value="1"/>
</dbReference>
<keyword evidence="4" id="KW-1185">Reference proteome</keyword>
<evidence type="ECO:0000313" key="4">
    <source>
        <dbReference type="Proteomes" id="UP000602647"/>
    </source>
</evidence>
<dbReference type="InterPro" id="IPR029063">
    <property type="entry name" value="SAM-dependent_MTases_sf"/>
</dbReference>
<dbReference type="AlphaFoldDB" id="A0A923NKS6"/>
<gene>
    <name evidence="3" type="ORF">H9L42_08655</name>
</gene>
<protein>
    <submittedName>
        <fullName evidence="3">Class I SAM-dependent methyltransferase</fullName>
    </submittedName>
</protein>
<dbReference type="InterPro" id="IPR016874">
    <property type="entry name" value="TcmP-like"/>
</dbReference>
<keyword evidence="1 3" id="KW-0489">Methyltransferase</keyword>
<evidence type="ECO:0000256" key="2">
    <source>
        <dbReference type="ARBA" id="ARBA00022679"/>
    </source>
</evidence>
<dbReference type="Gene3D" id="3.40.50.150">
    <property type="entry name" value="Vaccinia Virus protein VP39"/>
    <property type="match status" value="1"/>
</dbReference>
<dbReference type="SUPFAM" id="SSF53335">
    <property type="entry name" value="S-adenosyl-L-methionine-dependent methyltransferases"/>
    <property type="match status" value="1"/>
</dbReference>
<keyword evidence="2" id="KW-0808">Transferase</keyword>
<evidence type="ECO:0000313" key="3">
    <source>
        <dbReference type="EMBL" id="MBC6679897.1"/>
    </source>
</evidence>
<dbReference type="InterPro" id="IPR007213">
    <property type="entry name" value="Ppm1/Ppm2/Tcmp"/>
</dbReference>
<dbReference type="Proteomes" id="UP000602647">
    <property type="component" value="Unassembled WGS sequence"/>
</dbReference>
<accession>A0A923NKS6</accession>
<dbReference type="PIRSF" id="PIRSF028177">
    <property type="entry name" value="Polyketide_synth_Omtfrase_TcmP"/>
    <property type="match status" value="1"/>
</dbReference>
<dbReference type="Pfam" id="PF04072">
    <property type="entry name" value="LCM"/>
    <property type="match status" value="1"/>
</dbReference>
<dbReference type="RefSeq" id="WP_187302996.1">
    <property type="nucleotide sequence ID" value="NZ_JACRYT010000007.1"/>
</dbReference>
<organism evidence="3 4">
    <name type="scientific">Zhenpiania hominis</name>
    <dbReference type="NCBI Taxonomy" id="2763644"/>
    <lineage>
        <taxon>Bacteria</taxon>
        <taxon>Bacillati</taxon>
        <taxon>Bacillota</taxon>
        <taxon>Clostridia</taxon>
        <taxon>Peptostreptococcales</taxon>
        <taxon>Anaerovoracaceae</taxon>
        <taxon>Zhenpiania</taxon>
    </lineage>
</organism>
<dbReference type="EMBL" id="JACRYT010000007">
    <property type="protein sequence ID" value="MBC6679897.1"/>
    <property type="molecule type" value="Genomic_DNA"/>
</dbReference>